<comment type="caution">
    <text evidence="3">The sequence shown here is derived from an EMBL/GenBank/DDBJ whole genome shotgun (WGS) entry which is preliminary data.</text>
</comment>
<dbReference type="Gene3D" id="2.60.40.10">
    <property type="entry name" value="Immunoglobulins"/>
    <property type="match status" value="1"/>
</dbReference>
<dbReference type="InterPro" id="IPR013783">
    <property type="entry name" value="Ig-like_fold"/>
</dbReference>
<dbReference type="EMBL" id="RBZM01000003">
    <property type="protein sequence ID" value="RKP56235.1"/>
    <property type="molecule type" value="Genomic_DNA"/>
</dbReference>
<evidence type="ECO:0000313" key="3">
    <source>
        <dbReference type="EMBL" id="RKP56235.1"/>
    </source>
</evidence>
<accession>A0A494Y448</accession>
<gene>
    <name evidence="3" type="ORF">D7Z26_06240</name>
</gene>
<feature type="region of interest" description="Disordered" evidence="1">
    <location>
        <begin position="814"/>
        <end position="836"/>
    </location>
</feature>
<keyword evidence="4" id="KW-1185">Reference proteome</keyword>
<reference evidence="3 4" key="1">
    <citation type="submission" date="2018-10" db="EMBL/GenBank/DDBJ databases">
        <title>Cohnella sp. M2MS4P-1, whole genome shotgun sequence.</title>
        <authorList>
            <person name="Tuo L."/>
        </authorList>
    </citation>
    <scope>NUCLEOTIDE SEQUENCE [LARGE SCALE GENOMIC DNA]</scope>
    <source>
        <strain evidence="3 4">M2MS4P-1</strain>
    </source>
</reference>
<dbReference type="SUPFAM" id="SSF49299">
    <property type="entry name" value="PKD domain"/>
    <property type="match status" value="1"/>
</dbReference>
<evidence type="ECO:0000313" key="4">
    <source>
        <dbReference type="Proteomes" id="UP000282076"/>
    </source>
</evidence>
<feature type="domain" description="PKD" evidence="2">
    <location>
        <begin position="492"/>
        <end position="543"/>
    </location>
</feature>
<organism evidence="3 4">
    <name type="scientific">Cohnella endophytica</name>
    <dbReference type="NCBI Taxonomy" id="2419778"/>
    <lineage>
        <taxon>Bacteria</taxon>
        <taxon>Bacillati</taxon>
        <taxon>Bacillota</taxon>
        <taxon>Bacilli</taxon>
        <taxon>Bacillales</taxon>
        <taxon>Paenibacillaceae</taxon>
        <taxon>Cohnella</taxon>
    </lineage>
</organism>
<name>A0A494Y448_9BACL</name>
<dbReference type="NCBIfam" id="NF047340">
    <property type="entry name" value="Athe_2463_dom"/>
    <property type="match status" value="1"/>
</dbReference>
<dbReference type="PROSITE" id="PS50093">
    <property type="entry name" value="PKD"/>
    <property type="match status" value="1"/>
</dbReference>
<dbReference type="RefSeq" id="WP_120975202.1">
    <property type="nucleotide sequence ID" value="NZ_RBZM01000003.1"/>
</dbReference>
<dbReference type="Proteomes" id="UP000282076">
    <property type="component" value="Unassembled WGS sequence"/>
</dbReference>
<dbReference type="InterPro" id="IPR000601">
    <property type="entry name" value="PKD_dom"/>
</dbReference>
<feature type="region of interest" description="Disordered" evidence="1">
    <location>
        <begin position="1"/>
        <end position="40"/>
    </location>
</feature>
<evidence type="ECO:0000256" key="1">
    <source>
        <dbReference type="SAM" id="MobiDB-lite"/>
    </source>
</evidence>
<evidence type="ECO:0000259" key="2">
    <source>
        <dbReference type="PROSITE" id="PS50093"/>
    </source>
</evidence>
<sequence>MESITENRKGNGFKRGWQDPETIDQYPDGATRSKDNKHPAFPIGNPYGEYRYYGYDRFGVLFSNPFFINDAITYSDPNKRDWVFKPWTSLLTSGRSDRPGTMSPILAKGFGGEDTDFVYKTKEGVTTANKLIKSPQVQVQQAATIGGKEPDTLHNLFDYMYVEQDPTVWAEGLGRMWHKKSDGAIWYQTFVVPKTSGKDMPGNLPDIIVTKAETDLNKWSDEETFKFNIQSNLKDSDYYNDRYKKALYYTRYDLKPKEEWKLEVKIAYPGGQLTTMATRSASKDGDLNYMNEKYVAYAKDVPIKLNKGTLKDGDKITYILASTSCYQDPEKGKLCETYETVSKTVTLGKPIIEEVIPVIKENSTPLECKPSIGEHAFDIVPFADASDGTDLSKVSKRIVKVNGAEIDANEFFAGKYVFGDDADGVNRIDVAWIPNGPQTGCVSTDWVLVHDTKPHAFYKLFGGTYKENRKMTIDDYSTIPDANDQYVLARYPITHYDWAWGASAGSDSDRKMKIDQTLHKEFLYKSPGEYEVRLTVTNSLGRTSDPFVITFSVIPDYDPAIIMTPYSSQIARGEDLPLYYEAVSNDGDIITKNSFEVYYDERGDETYTKLIDSFEGAITSYKPRINKLGKYRIKVKVEEEYGQETFPEFLTAADKRSSEQQVEFEVDNYLPYSDLYTDIPSIRQQVDTWFLLDKNLEQSKINYVNANPITINNQLRVEGIDPELRVWDMHTYTHYDTTSQVVYTGTRPSSNPSLSVYSFCSPTNYCGSLPLVSENNQPYSHDFGYYDTKTESKSVSGTCPTALQGTYDSAGHWGGGQNPNNCPGSQPYSDGDGYSGTMDRTGTSGSACPYMGTPGSSCTSYFVASYSGTATRTVSFWVPNIRLVDDWYGTYTGTISKDIRQPFVNSFTRTTSEKYVIYISDGAISELADFKKAMAQSDSKAIVVGAPAIKTQTVYDYFIENKGQTIEAIIQSIVDYIASHNPPTASQLVLVNESFQLFTSENDVENDPIVKRETMYVHNESYFDNSMGHASFALRSGDDPIWSNETLRTSFAQTGEYRIFRRVKDRPDTDPAFAKYSYYSNEAETIVRVHRKPIALATLDWTYATGCACYETTWVDQSYDLDHNVSDPIAKGIVERKIRYRKDGGEWFYKIPDRLEPGTYKLEYFVKDLEGVWSDPFLMNFTLAQSPPPQLQAKLKSTDPTFTIASGVPASETVTGYGLWTRYPFSVDLQFMMGSYINKIVPYYTGVKSGSDIAWTDVVTTIPAMTPDGIYPYRIRANGSSGVFEYKDFTVKVLTPIQLAPAILDAEGAATNTVVVGYPFKLTADTTEYPDQTTVIAFKGKSFQRTLSLSGQVSSIAGVGSKQWSVPFTPVGAIPDGTYTFEWTSRTPNGNSETRSLQVQLVNNTPPFGDFKHYTYDANDTGMPIYEGDLVHIRSIGLGDNERDPLTVHYRITDPSGTIRYEETFNTVYPYVSVGPDYRLPEGAAATGTWTIRQSISDGKADPVIRNHTMLVRGLGVQGYVKHTDAWEANRLHYNEKHPNTQRPAHWFWAGEAFVLESTVTDTGSSGTIPLTVKAFASAELKKSLAKSAPGSPLWKGLLREADTHIIFAELPEGAYSFEFTVTYSNGVTKTSVVMIQIKGTTDQYVQVHRIQ</sequence>
<proteinExistence type="predicted"/>
<feature type="compositionally biased region" description="Polar residues" evidence="1">
    <location>
        <begin position="818"/>
        <end position="828"/>
    </location>
</feature>
<dbReference type="InterPro" id="IPR035986">
    <property type="entry name" value="PKD_dom_sf"/>
</dbReference>
<protein>
    <recommendedName>
        <fullName evidence="2">PKD domain-containing protein</fullName>
    </recommendedName>
</protein>